<accession>A0ABR3JRQ5</accession>
<organism evidence="1 2">
    <name type="scientific">Hohenbuehelia grisea</name>
    <dbReference type="NCBI Taxonomy" id="104357"/>
    <lineage>
        <taxon>Eukaryota</taxon>
        <taxon>Fungi</taxon>
        <taxon>Dikarya</taxon>
        <taxon>Basidiomycota</taxon>
        <taxon>Agaricomycotina</taxon>
        <taxon>Agaricomycetes</taxon>
        <taxon>Agaricomycetidae</taxon>
        <taxon>Agaricales</taxon>
        <taxon>Pleurotineae</taxon>
        <taxon>Pleurotaceae</taxon>
        <taxon>Hohenbuehelia</taxon>
    </lineage>
</organism>
<dbReference type="PANTHER" id="PTHR35408:SF3">
    <property type="entry name" value="GLYCOSYLTRANSFERASE 2-LIKE DOMAIN-CONTAINING PROTEIN"/>
    <property type="match status" value="1"/>
</dbReference>
<dbReference type="PANTHER" id="PTHR35408">
    <property type="entry name" value="CHROMOSOME 15, WHOLE GENOME SHOTGUN SEQUENCE"/>
    <property type="match status" value="1"/>
</dbReference>
<comment type="caution">
    <text evidence="1">The sequence shown here is derived from an EMBL/GenBank/DDBJ whole genome shotgun (WGS) entry which is preliminary data.</text>
</comment>
<evidence type="ECO:0000313" key="2">
    <source>
        <dbReference type="Proteomes" id="UP001556367"/>
    </source>
</evidence>
<proteinExistence type="predicted"/>
<dbReference type="Proteomes" id="UP001556367">
    <property type="component" value="Unassembled WGS sequence"/>
</dbReference>
<name>A0ABR3JRQ5_9AGAR</name>
<gene>
    <name evidence="1" type="ORF">HGRIS_000010</name>
</gene>
<keyword evidence="2" id="KW-1185">Reference proteome</keyword>
<protein>
    <submittedName>
        <fullName evidence="1">Uncharacterized protein</fullName>
    </submittedName>
</protein>
<dbReference type="EMBL" id="JASNQZ010000004">
    <property type="protein sequence ID" value="KAL0957823.1"/>
    <property type="molecule type" value="Genomic_DNA"/>
</dbReference>
<sequence>MPLSKFKGRMYSTDTGIDYPILSLESIGSIPGYLLNNALEALAPSMIKSIKKAMQTYARQGGTLTIFINDDGLRAIPAPDRRDEHISYANIGWVARV</sequence>
<evidence type="ECO:0000313" key="1">
    <source>
        <dbReference type="EMBL" id="KAL0957823.1"/>
    </source>
</evidence>
<reference evidence="2" key="1">
    <citation type="submission" date="2024-06" db="EMBL/GenBank/DDBJ databases">
        <title>Multi-omics analyses provide insights into the biosynthesis of the anticancer antibiotic pleurotin in Hohenbuehelia grisea.</title>
        <authorList>
            <person name="Weaver J.A."/>
            <person name="Alberti F."/>
        </authorList>
    </citation>
    <scope>NUCLEOTIDE SEQUENCE [LARGE SCALE GENOMIC DNA]</scope>
    <source>
        <strain evidence="2">T-177</strain>
    </source>
</reference>